<feature type="domain" description="DUF5710" evidence="2">
    <location>
        <begin position="7"/>
        <end position="50"/>
    </location>
</feature>
<evidence type="ECO:0000259" key="1">
    <source>
        <dbReference type="Pfam" id="PF13362"/>
    </source>
</evidence>
<accession>A0ABQ5K7D2</accession>
<sequence>PRLATEKTYLNVPYREKGQAKKLGARWDKSEKLWFAPTGTDLTPLGKWLPKEKVNAPQTNAVQEFAKALQEAGLDLQGQQPIMDGTLQRVPVIDGKPNSKDGAYKGFLDARPAGFIQNHKTGLKMNWKADGLELTAEEKSQIKAQAAQKRIEREKALAQQREKASKRSFAKFTNAKWATQQQEYLTKKAGMFHTIDPGESIAKGGPILVAEGYATAASAHMASNMPTVVAFDASNLEPVAKALKAKYPKSSIVLVSDNDHHLEKNVGIEKAEAAAKAVG</sequence>
<proteinExistence type="predicted"/>
<name>A0ABQ5K7D2_9EUKA</name>
<gene>
    <name evidence="3" type="ORF">ADUPG1_000671</name>
</gene>
<dbReference type="Pfam" id="PF13362">
    <property type="entry name" value="Toprim_3"/>
    <property type="match status" value="1"/>
</dbReference>
<protein>
    <submittedName>
        <fullName evidence="3">DUF5710 domain-containing protein</fullName>
    </submittedName>
</protein>
<keyword evidence="4" id="KW-1185">Reference proteome</keyword>
<evidence type="ECO:0000313" key="3">
    <source>
        <dbReference type="EMBL" id="GKT28472.1"/>
    </source>
</evidence>
<evidence type="ECO:0000313" key="4">
    <source>
        <dbReference type="Proteomes" id="UP001057375"/>
    </source>
</evidence>
<dbReference type="InterPro" id="IPR043764">
    <property type="entry name" value="DUF5710"/>
</dbReference>
<dbReference type="Pfam" id="PF18974">
    <property type="entry name" value="DUF5710"/>
    <property type="match status" value="1"/>
</dbReference>
<feature type="non-terminal residue" evidence="3">
    <location>
        <position position="279"/>
    </location>
</feature>
<dbReference type="InterPro" id="IPR006171">
    <property type="entry name" value="TOPRIM_dom"/>
</dbReference>
<reference evidence="3" key="1">
    <citation type="submission" date="2022-03" db="EMBL/GenBank/DDBJ databases">
        <title>Draft genome sequence of Aduncisulcus paluster, a free-living microaerophilic Fornicata.</title>
        <authorList>
            <person name="Yuyama I."/>
            <person name="Kume K."/>
            <person name="Tamura T."/>
            <person name="Inagaki Y."/>
            <person name="Hashimoto T."/>
        </authorList>
    </citation>
    <scope>NUCLEOTIDE SEQUENCE</scope>
    <source>
        <strain evidence="3">NY0171</strain>
    </source>
</reference>
<comment type="caution">
    <text evidence="3">The sequence shown here is derived from an EMBL/GenBank/DDBJ whole genome shotgun (WGS) entry which is preliminary data.</text>
</comment>
<evidence type="ECO:0000259" key="2">
    <source>
        <dbReference type="Pfam" id="PF18974"/>
    </source>
</evidence>
<dbReference type="EMBL" id="BQXS01000304">
    <property type="protein sequence ID" value="GKT28472.1"/>
    <property type="molecule type" value="Genomic_DNA"/>
</dbReference>
<organism evidence="3 4">
    <name type="scientific">Aduncisulcus paluster</name>
    <dbReference type="NCBI Taxonomy" id="2918883"/>
    <lineage>
        <taxon>Eukaryota</taxon>
        <taxon>Metamonada</taxon>
        <taxon>Carpediemonas-like organisms</taxon>
        <taxon>Aduncisulcus</taxon>
    </lineage>
</organism>
<feature type="non-terminal residue" evidence="3">
    <location>
        <position position="1"/>
    </location>
</feature>
<feature type="domain" description="Toprim" evidence="1">
    <location>
        <begin position="207"/>
        <end position="278"/>
    </location>
</feature>
<dbReference type="Proteomes" id="UP001057375">
    <property type="component" value="Unassembled WGS sequence"/>
</dbReference>